<accession>A0AAV4DYF9</accession>
<feature type="region of interest" description="Disordered" evidence="1">
    <location>
        <begin position="123"/>
        <end position="153"/>
    </location>
</feature>
<feature type="region of interest" description="Disordered" evidence="1">
    <location>
        <begin position="29"/>
        <end position="108"/>
    </location>
</feature>
<feature type="compositionally biased region" description="Low complexity" evidence="1">
    <location>
        <begin position="78"/>
        <end position="91"/>
    </location>
</feature>
<organism evidence="2 3">
    <name type="scientific">Plakobranchus ocellatus</name>
    <dbReference type="NCBI Taxonomy" id="259542"/>
    <lineage>
        <taxon>Eukaryota</taxon>
        <taxon>Metazoa</taxon>
        <taxon>Spiralia</taxon>
        <taxon>Lophotrochozoa</taxon>
        <taxon>Mollusca</taxon>
        <taxon>Gastropoda</taxon>
        <taxon>Heterobranchia</taxon>
        <taxon>Euthyneura</taxon>
        <taxon>Panpulmonata</taxon>
        <taxon>Sacoglossa</taxon>
        <taxon>Placobranchoidea</taxon>
        <taxon>Plakobranchidae</taxon>
        <taxon>Plakobranchus</taxon>
    </lineage>
</organism>
<feature type="compositionally biased region" description="Low complexity" evidence="1">
    <location>
        <begin position="98"/>
        <end position="108"/>
    </location>
</feature>
<comment type="caution">
    <text evidence="2">The sequence shown here is derived from an EMBL/GenBank/DDBJ whole genome shotgun (WGS) entry which is preliminary data.</text>
</comment>
<evidence type="ECO:0000313" key="3">
    <source>
        <dbReference type="Proteomes" id="UP000735302"/>
    </source>
</evidence>
<dbReference type="Proteomes" id="UP000735302">
    <property type="component" value="Unassembled WGS sequence"/>
</dbReference>
<evidence type="ECO:0000256" key="1">
    <source>
        <dbReference type="SAM" id="MobiDB-lite"/>
    </source>
</evidence>
<reference evidence="2 3" key="1">
    <citation type="journal article" date="2021" name="Elife">
        <title>Chloroplast acquisition without the gene transfer in kleptoplastic sea slugs, Plakobranchus ocellatus.</title>
        <authorList>
            <person name="Maeda T."/>
            <person name="Takahashi S."/>
            <person name="Yoshida T."/>
            <person name="Shimamura S."/>
            <person name="Takaki Y."/>
            <person name="Nagai Y."/>
            <person name="Toyoda A."/>
            <person name="Suzuki Y."/>
            <person name="Arimoto A."/>
            <person name="Ishii H."/>
            <person name="Satoh N."/>
            <person name="Nishiyama T."/>
            <person name="Hasebe M."/>
            <person name="Maruyama T."/>
            <person name="Minagawa J."/>
            <person name="Obokata J."/>
            <person name="Shigenobu S."/>
        </authorList>
    </citation>
    <scope>NUCLEOTIDE SEQUENCE [LARGE SCALE GENOMIC DNA]</scope>
</reference>
<keyword evidence="3" id="KW-1185">Reference proteome</keyword>
<name>A0AAV4DYF9_9GAST</name>
<proteinExistence type="predicted"/>
<protein>
    <submittedName>
        <fullName evidence="2">Uncharacterized protein</fullName>
    </submittedName>
</protein>
<evidence type="ECO:0000313" key="2">
    <source>
        <dbReference type="EMBL" id="GFO49095.1"/>
    </source>
</evidence>
<sequence length="170" mass="19350">MEYDSNIIINEMDVNNMDEMDNSYYILEPPSDFSDYSPTKSDTKILDTTSATPISATTTPKHHQQAAGYATQLPPASPSSSPSSPAPTSSSPRHETGVSSPMSSPLLSDSVDYRRRFHHNFHHQYQHQQQQQQYHRHRREQQPRSIGEESSQAYYSVEDTIKVSIRVDYT</sequence>
<dbReference type="EMBL" id="BLXT01008457">
    <property type="protein sequence ID" value="GFO49095.1"/>
    <property type="molecule type" value="Genomic_DNA"/>
</dbReference>
<feature type="compositionally biased region" description="Low complexity" evidence="1">
    <location>
        <begin position="48"/>
        <end position="59"/>
    </location>
</feature>
<gene>
    <name evidence="2" type="ORF">PoB_007560000</name>
</gene>
<dbReference type="AlphaFoldDB" id="A0AAV4DYF9"/>